<keyword evidence="5 7" id="KW-0472">Membrane</keyword>
<feature type="transmembrane region" description="Helical" evidence="7">
    <location>
        <begin position="391"/>
        <end position="413"/>
    </location>
</feature>
<dbReference type="PROSITE" id="PS50267">
    <property type="entry name" value="NA_NEUROTRAN_SYMP_3"/>
    <property type="match status" value="1"/>
</dbReference>
<keyword evidence="3 7" id="KW-0812">Transmembrane</keyword>
<dbReference type="RefSeq" id="WP_380623002.1">
    <property type="nucleotide sequence ID" value="NZ_JBHSDK010000021.1"/>
</dbReference>
<feature type="transmembrane region" description="Helical" evidence="7">
    <location>
        <begin position="87"/>
        <end position="112"/>
    </location>
</feature>
<feature type="region of interest" description="Disordered" evidence="6">
    <location>
        <begin position="514"/>
        <end position="574"/>
    </location>
</feature>
<proteinExistence type="predicted"/>
<protein>
    <submittedName>
        <fullName evidence="8">Sodium-dependent transporter</fullName>
    </submittedName>
</protein>
<dbReference type="NCBIfam" id="NF037979">
    <property type="entry name" value="Na_transp"/>
    <property type="match status" value="1"/>
</dbReference>
<feature type="transmembrane region" description="Helical" evidence="7">
    <location>
        <begin position="262"/>
        <end position="288"/>
    </location>
</feature>
<evidence type="ECO:0000256" key="7">
    <source>
        <dbReference type="SAM" id="Phobius"/>
    </source>
</evidence>
<keyword evidence="9" id="KW-1185">Reference proteome</keyword>
<evidence type="ECO:0000256" key="3">
    <source>
        <dbReference type="ARBA" id="ARBA00022692"/>
    </source>
</evidence>
<dbReference type="PANTHER" id="PTHR42948:SF1">
    <property type="entry name" value="TRANSPORTER"/>
    <property type="match status" value="1"/>
</dbReference>
<evidence type="ECO:0000313" key="8">
    <source>
        <dbReference type="EMBL" id="MFC4336766.1"/>
    </source>
</evidence>
<feature type="transmembrane region" description="Helical" evidence="7">
    <location>
        <begin position="12"/>
        <end position="32"/>
    </location>
</feature>
<feature type="transmembrane region" description="Helical" evidence="7">
    <location>
        <begin position="225"/>
        <end position="250"/>
    </location>
</feature>
<comment type="caution">
    <text evidence="8">The sequence shown here is derived from an EMBL/GenBank/DDBJ whole genome shotgun (WGS) entry which is preliminary data.</text>
</comment>
<feature type="transmembrane region" description="Helical" evidence="7">
    <location>
        <begin position="486"/>
        <end position="508"/>
    </location>
</feature>
<evidence type="ECO:0000256" key="1">
    <source>
        <dbReference type="ARBA" id="ARBA00004141"/>
    </source>
</evidence>
<dbReference type="Pfam" id="PF00209">
    <property type="entry name" value="SNF"/>
    <property type="match status" value="2"/>
</dbReference>
<feature type="compositionally biased region" description="Acidic residues" evidence="6">
    <location>
        <begin position="547"/>
        <end position="566"/>
    </location>
</feature>
<sequence length="574" mass="61608">MADATRENWGTRLGFILAAVGSAVGLGNIWRFPGVAYENGGGAFLVPYLVALLTAGIPLLIMEFTIGRKYRASAPLAWRKLSKGAEFIGWWQTIIASVIAVYYAAIVAWAAWYTWFSIDQSWGSADETGGFLFDFLGADMATGLFDFSGYSQQVLWGMVAVWLIVGVVIVAGVRKGIERFNKIFMPLLIVMFGVMVVQALTLEGAATGLNAFFTPEWSELSNADVWIAAYGQIFFSLSIGFGIMITYASYLKKKNDITTSALTVGFANSSFELLAGIGVFSVLGFMAVQSGTPVDEQVSSGVGLAFVAFPAIINQLPFAPALFGILFFLSLTFAGLTSLISIVQVPAAAIKDRFGVSQKAAAGVVWAVLAVISVSLFSANNGLFMLDSTDAYINAFGIAGAGFTSILVVFWIVRKWPVIVENANSSSTFQLVKRRKDLWFGALGVVTVLILGVTLYQSVQAQFQVEWAMEYFGLEDAETAQPFVDYGIVLVLSALGLAVLLNIVLLGYKSKGEEITSDDDDDDDGAAPAAEASEEESGPSEEKAESAEEPEDESGEDSDDGSDGDSEEKREEAK</sequence>
<feature type="compositionally biased region" description="Acidic residues" evidence="6">
    <location>
        <begin position="515"/>
        <end position="525"/>
    </location>
</feature>
<reference evidence="9" key="1">
    <citation type="journal article" date="2019" name="Int. J. Syst. Evol. Microbiol.">
        <title>The Global Catalogue of Microorganisms (GCM) 10K type strain sequencing project: providing services to taxonomists for standard genome sequencing and annotation.</title>
        <authorList>
            <consortium name="The Broad Institute Genomics Platform"/>
            <consortium name="The Broad Institute Genome Sequencing Center for Infectious Disease"/>
            <person name="Wu L."/>
            <person name="Ma J."/>
        </authorList>
    </citation>
    <scope>NUCLEOTIDE SEQUENCE [LARGE SCALE GENOMIC DNA]</scope>
    <source>
        <strain evidence="9">IBRC-M 10908</strain>
    </source>
</reference>
<dbReference type="PANTHER" id="PTHR42948">
    <property type="entry name" value="TRANSPORTER"/>
    <property type="match status" value="1"/>
</dbReference>
<feature type="transmembrane region" description="Helical" evidence="7">
    <location>
        <begin position="360"/>
        <end position="379"/>
    </location>
</feature>
<evidence type="ECO:0000313" key="9">
    <source>
        <dbReference type="Proteomes" id="UP001595823"/>
    </source>
</evidence>
<feature type="transmembrane region" description="Helical" evidence="7">
    <location>
        <begin position="321"/>
        <end position="348"/>
    </location>
</feature>
<keyword evidence="2" id="KW-0813">Transport</keyword>
<dbReference type="Proteomes" id="UP001595823">
    <property type="component" value="Unassembled WGS sequence"/>
</dbReference>
<dbReference type="SUPFAM" id="SSF161070">
    <property type="entry name" value="SNF-like"/>
    <property type="match status" value="1"/>
</dbReference>
<evidence type="ECO:0000256" key="5">
    <source>
        <dbReference type="ARBA" id="ARBA00023136"/>
    </source>
</evidence>
<organism evidence="8 9">
    <name type="scientific">Salininema proteolyticum</name>
    <dbReference type="NCBI Taxonomy" id="1607685"/>
    <lineage>
        <taxon>Bacteria</taxon>
        <taxon>Bacillati</taxon>
        <taxon>Actinomycetota</taxon>
        <taxon>Actinomycetes</taxon>
        <taxon>Glycomycetales</taxon>
        <taxon>Glycomycetaceae</taxon>
        <taxon>Salininema</taxon>
    </lineage>
</organism>
<dbReference type="InterPro" id="IPR000175">
    <property type="entry name" value="Na/ntran_symport"/>
</dbReference>
<evidence type="ECO:0000256" key="4">
    <source>
        <dbReference type="ARBA" id="ARBA00022989"/>
    </source>
</evidence>
<name>A0ABV8U0Z1_9ACTN</name>
<accession>A0ABV8U0Z1</accession>
<dbReference type="CDD" id="cd10334">
    <property type="entry name" value="SLC6sbd_u1"/>
    <property type="match status" value="1"/>
</dbReference>
<gene>
    <name evidence="8" type="ORF">ACFPET_16315</name>
</gene>
<dbReference type="InterPro" id="IPR037272">
    <property type="entry name" value="SNS_sf"/>
</dbReference>
<comment type="subcellular location">
    <subcellularLocation>
        <location evidence="1">Membrane</location>
        <topology evidence="1">Multi-pass membrane protein</topology>
    </subcellularLocation>
</comment>
<feature type="transmembrane region" description="Helical" evidence="7">
    <location>
        <begin position="438"/>
        <end position="459"/>
    </location>
</feature>
<feature type="transmembrane region" description="Helical" evidence="7">
    <location>
        <begin position="154"/>
        <end position="173"/>
    </location>
</feature>
<feature type="transmembrane region" description="Helical" evidence="7">
    <location>
        <begin position="44"/>
        <end position="66"/>
    </location>
</feature>
<feature type="transmembrane region" description="Helical" evidence="7">
    <location>
        <begin position="185"/>
        <end position="213"/>
    </location>
</feature>
<evidence type="ECO:0000256" key="6">
    <source>
        <dbReference type="SAM" id="MobiDB-lite"/>
    </source>
</evidence>
<dbReference type="EMBL" id="JBHSDK010000021">
    <property type="protein sequence ID" value="MFC4336766.1"/>
    <property type="molecule type" value="Genomic_DNA"/>
</dbReference>
<dbReference type="PRINTS" id="PR00176">
    <property type="entry name" value="NANEUSMPORT"/>
</dbReference>
<evidence type="ECO:0000256" key="2">
    <source>
        <dbReference type="ARBA" id="ARBA00022448"/>
    </source>
</evidence>
<keyword evidence="4 7" id="KW-1133">Transmembrane helix</keyword>